<dbReference type="AlphaFoldDB" id="A0AAU9UZM0"/>
<proteinExistence type="predicted"/>
<comment type="caution">
    <text evidence="2">The sequence shown here is derived from an EMBL/GenBank/DDBJ whole genome shotgun (WGS) entry which is preliminary data.</text>
</comment>
<evidence type="ECO:0000313" key="2">
    <source>
        <dbReference type="EMBL" id="CAH2105094.1"/>
    </source>
</evidence>
<dbReference type="SUPFAM" id="SSF56219">
    <property type="entry name" value="DNase I-like"/>
    <property type="match status" value="1"/>
</dbReference>
<protein>
    <recommendedName>
        <fullName evidence="1">Reverse transcriptase domain-containing protein</fullName>
    </recommendedName>
</protein>
<accession>A0AAU9UZM0</accession>
<dbReference type="InterPro" id="IPR036691">
    <property type="entry name" value="Endo/exonu/phosph_ase_sf"/>
</dbReference>
<dbReference type="PANTHER" id="PTHR33332">
    <property type="entry name" value="REVERSE TRANSCRIPTASE DOMAIN-CONTAINING PROTEIN"/>
    <property type="match status" value="1"/>
</dbReference>
<evidence type="ECO:0000313" key="3">
    <source>
        <dbReference type="Proteomes" id="UP001153954"/>
    </source>
</evidence>
<dbReference type="GO" id="GO:0071897">
    <property type="term" value="P:DNA biosynthetic process"/>
    <property type="evidence" value="ECO:0007669"/>
    <property type="project" value="UniProtKB-ARBA"/>
</dbReference>
<organism evidence="2 3">
    <name type="scientific">Euphydryas editha</name>
    <name type="common">Edith's checkerspot</name>
    <dbReference type="NCBI Taxonomy" id="104508"/>
    <lineage>
        <taxon>Eukaryota</taxon>
        <taxon>Metazoa</taxon>
        <taxon>Ecdysozoa</taxon>
        <taxon>Arthropoda</taxon>
        <taxon>Hexapoda</taxon>
        <taxon>Insecta</taxon>
        <taxon>Pterygota</taxon>
        <taxon>Neoptera</taxon>
        <taxon>Endopterygota</taxon>
        <taxon>Lepidoptera</taxon>
        <taxon>Glossata</taxon>
        <taxon>Ditrysia</taxon>
        <taxon>Papilionoidea</taxon>
        <taxon>Nymphalidae</taxon>
        <taxon>Nymphalinae</taxon>
        <taxon>Euphydryas</taxon>
    </lineage>
</organism>
<gene>
    <name evidence="2" type="ORF">EEDITHA_LOCUS19401</name>
</gene>
<evidence type="ECO:0000259" key="1">
    <source>
        <dbReference type="PROSITE" id="PS50878"/>
    </source>
</evidence>
<dbReference type="PROSITE" id="PS50878">
    <property type="entry name" value="RT_POL"/>
    <property type="match status" value="1"/>
</dbReference>
<feature type="domain" description="Reverse transcriptase" evidence="1">
    <location>
        <begin position="486"/>
        <end position="751"/>
    </location>
</feature>
<dbReference type="CDD" id="cd01650">
    <property type="entry name" value="RT_nLTR_like"/>
    <property type="match status" value="1"/>
</dbReference>
<reference evidence="2" key="1">
    <citation type="submission" date="2022-03" db="EMBL/GenBank/DDBJ databases">
        <authorList>
            <person name="Tunstrom K."/>
        </authorList>
    </citation>
    <scope>NUCLEOTIDE SEQUENCE</scope>
</reference>
<sequence length="953" mass="109379">MDIYYQNVRGLRTKTNEVLLDITQTNYKIIVFTETWLNASVCSSEFMDDRYVVYRRDRYSSSSLKSDGGGVLIAVSRDIPSSRVRNWETDCEDLWVIINININNHIRKVALCAVYLPPPANSVSLANFLDNTSNIIDLVDDVILLGDFNLGCINWISQNDHNYMLPLCDSDIQGCSLKDFICVNNLYQFNNIPNCDNKMLDLVLSTFKESKVIHPPELISRLDSKHPNLLLNIPLLNVNNLHSKHRDDYNFFKAEYTKINSDLCKIDWTERFKFCNNVDDMAKTLNDTLQDVIKAYVPKRKSSKSRHPPWFTKSLIRLKLEQDKLRQRYMRYNNPRDKLEYDILRSRCQKLNNKCYRDYKNRLESNIRENPKAFWRYIKDKRKGSSSIPATMFMNQSSANTGPDIAKLFANHFASMYTRDTGNIQLPDVPCSGQSLGSLSISKEEILANIKKLDIYKGAGPDGVPPIFIKRCGSALALPLYLIFNRSLQVGKFPSIWKKARVVPIHKKGDECNISNYRPISILSGVSKLFESLVCPLITRHIGANLIDVQHGFRKGRSTETNLLSFTSRLSREMDAGLQVDVIYTDFTSAFDKVSHTILLSKLEGCGIFGPLLAWFASYLDRRSQFVTIGGYESQIYYTESGVPQGTHLGPILFSLFVNDISLAIKHSTISLFADDVKIYRLVSSHTDSTLLQSDLDNLRTWCITNRMILNPEKCFHIKFTRKKVPYPSCYKLGATTLKEVNKIRDLGITLDSKLRYSSHIDDIVKKSAQTLGFVKRNSKGFHYSTKILLFNSLVRSRLEYASSIWNPSYLVHSQRIENIQRSFTRHLAYTCSGISHRNSYNQRLAFFKMPALKTRRKVHDLLLFHKLVNGRTGCCDLLLHFSVSVPFNLPRRPIAKLFRGPFSRTNLGTQTSITRMCNEYNVVCGAITDIDVFHDTFNCYRTKILQHYDIKT</sequence>
<name>A0AAU9UZM0_EUPED</name>
<keyword evidence="3" id="KW-1185">Reference proteome</keyword>
<dbReference type="EMBL" id="CAKOGL010000027">
    <property type="protein sequence ID" value="CAH2105094.1"/>
    <property type="molecule type" value="Genomic_DNA"/>
</dbReference>
<dbReference type="Proteomes" id="UP001153954">
    <property type="component" value="Unassembled WGS sequence"/>
</dbReference>
<dbReference type="InterPro" id="IPR000477">
    <property type="entry name" value="RT_dom"/>
</dbReference>
<dbReference type="Gene3D" id="3.60.10.10">
    <property type="entry name" value="Endonuclease/exonuclease/phosphatase"/>
    <property type="match status" value="1"/>
</dbReference>
<dbReference type="SUPFAM" id="SSF56672">
    <property type="entry name" value="DNA/RNA polymerases"/>
    <property type="match status" value="1"/>
</dbReference>
<dbReference type="Pfam" id="PF00078">
    <property type="entry name" value="RVT_1"/>
    <property type="match status" value="1"/>
</dbReference>
<dbReference type="InterPro" id="IPR043502">
    <property type="entry name" value="DNA/RNA_pol_sf"/>
</dbReference>